<dbReference type="InterPro" id="IPR037165">
    <property type="entry name" value="AldOxase/xan_DH_Mopterin-bd_sf"/>
</dbReference>
<dbReference type="OrthoDB" id="9758509at2"/>
<dbReference type="InterPro" id="IPR036856">
    <property type="entry name" value="Ald_Oxase/Xan_DH_a/b_sf"/>
</dbReference>
<sequence length="762" mass="83121">MEELKYIGKPIPRIDALEKATGKIKYMSDLKFPNMAFGKILRAKYPHAKILKIDTSKAEALPGVVAVITHKDVPGVNGFGIVVPDMPVLCKDKVRYIGDAVAAVAAETEEIAEKAIKLIDVEYEPLPVVEDPEEAMEEDAPKIHEEGNIHLHTEITRGDVESAFKEADLIIEETFFTGRQDHTPLETEGGVAFVDEEGVLHVYVGSQYPQRDQLQLARCLNWNPKKIHVVSYPVGGAFGRKDELSIQPILALLAIKAKRPVKITLSREESIIAYWKRHPFKMRYKVAFKKDGTLLGVDAYLVEDKGAYSSLGGPVLNLAVEHACGPYRVDNVHVDGYAVFTNNGIAGAFRGFGAPQTAFAIETIMDIASRKLGIDPIELRKKNALRKGDRTSIGNVLTTSVGTELVLDAIKESYIWKNRDALRKEQSKPWLRRGVGMALTYQGTGLGVGIPDYGGAILNMNEDGGFTVRIGTVDYGQGIGTSYAQIVAEAMHVPIEKVKVILGDSFLTADSGPTSASRGVYTGGKAAVIAADKMKEILKEKAAELLKVSTDRLDFDFGYVFDKDSGNKVSYEELAQAFKEVGSLPETEGYFLVPTADIKLENAFGLPHHIFAFSAHAAYVEVNTLTGEVSVIEGAEAVDGGVIINRQGYEAQVEGGFVMGMGYGLMEHTIIEKGIVKNPNFSTYIIPTIKDAPRRIEAIPVINPEDTGPFRSKGIAETVMVATPPAVTNAIYDATGARIFRIPATPEVVYFAIKESQNEDID</sequence>
<dbReference type="InterPro" id="IPR002048">
    <property type="entry name" value="EF_hand_dom"/>
</dbReference>
<gene>
    <name evidence="2" type="ordered locus">CSE_02280</name>
</gene>
<dbReference type="InterPro" id="IPR000674">
    <property type="entry name" value="Ald_Oxase/Xan_DH_a/b"/>
</dbReference>
<organism evidence="2 3">
    <name type="scientific">Caldisericum exile (strain DSM 21853 / NBRC 104410 / AZM16c01)</name>
    <dbReference type="NCBI Taxonomy" id="511051"/>
    <lineage>
        <taxon>Bacteria</taxon>
        <taxon>Pseudomonadati</taxon>
        <taxon>Caldisericota/Cryosericota group</taxon>
        <taxon>Caldisericota</taxon>
        <taxon>Caldisericia</taxon>
        <taxon>Caldisericales</taxon>
        <taxon>Caldisericaceae</taxon>
        <taxon>Caldisericum</taxon>
    </lineage>
</organism>
<evidence type="ECO:0000313" key="2">
    <source>
        <dbReference type="EMBL" id="BAL80354.1"/>
    </source>
</evidence>
<dbReference type="PANTHER" id="PTHR11908:SF157">
    <property type="entry name" value="XANTHINE DEHYDROGENASE SUBUNIT D-RELATED"/>
    <property type="match status" value="1"/>
</dbReference>
<dbReference type="GO" id="GO:0005509">
    <property type="term" value="F:calcium ion binding"/>
    <property type="evidence" value="ECO:0007669"/>
    <property type="project" value="InterPro"/>
</dbReference>
<dbReference type="RefSeq" id="WP_014452761.1">
    <property type="nucleotide sequence ID" value="NC_017096.1"/>
</dbReference>
<feature type="domain" description="EF-hand" evidence="1">
    <location>
        <begin position="560"/>
        <end position="584"/>
    </location>
</feature>
<name>A0A7U6GDG6_CALEA</name>
<dbReference type="PROSITE" id="PS50222">
    <property type="entry name" value="EF_HAND_2"/>
    <property type="match status" value="1"/>
</dbReference>
<accession>A0A7U6GDG6</accession>
<dbReference type="EMBL" id="AP012051">
    <property type="protein sequence ID" value="BAL80354.1"/>
    <property type="molecule type" value="Genomic_DNA"/>
</dbReference>
<dbReference type="AlphaFoldDB" id="A0A7U6GDG6"/>
<dbReference type="GO" id="GO:0005506">
    <property type="term" value="F:iron ion binding"/>
    <property type="evidence" value="ECO:0007669"/>
    <property type="project" value="InterPro"/>
</dbReference>
<dbReference type="GO" id="GO:0016491">
    <property type="term" value="F:oxidoreductase activity"/>
    <property type="evidence" value="ECO:0007669"/>
    <property type="project" value="InterPro"/>
</dbReference>
<dbReference type="Gene3D" id="3.30.365.10">
    <property type="entry name" value="Aldehyde oxidase/xanthine dehydrogenase, molybdopterin binding domain"/>
    <property type="match status" value="4"/>
</dbReference>
<dbReference type="InterPro" id="IPR018247">
    <property type="entry name" value="EF_Hand_1_Ca_BS"/>
</dbReference>
<evidence type="ECO:0000313" key="3">
    <source>
        <dbReference type="Proteomes" id="UP000004793"/>
    </source>
</evidence>
<dbReference type="Pfam" id="PF02738">
    <property type="entry name" value="MoCoBD_1"/>
    <property type="match status" value="1"/>
</dbReference>
<dbReference type="SUPFAM" id="SSF54665">
    <property type="entry name" value="CO dehydrogenase molybdoprotein N-domain-like"/>
    <property type="match status" value="1"/>
</dbReference>
<protein>
    <submittedName>
        <fullName evidence="2">Oxidoreductase molybdopterin-binding subunit</fullName>
    </submittedName>
</protein>
<dbReference type="Proteomes" id="UP000004793">
    <property type="component" value="Chromosome"/>
</dbReference>
<dbReference type="KEGG" id="cex:CSE_02280"/>
<dbReference type="PANTHER" id="PTHR11908">
    <property type="entry name" value="XANTHINE DEHYDROGENASE"/>
    <property type="match status" value="1"/>
</dbReference>
<dbReference type="Pfam" id="PF01315">
    <property type="entry name" value="Ald_Xan_dh_C"/>
    <property type="match status" value="1"/>
</dbReference>
<dbReference type="InterPro" id="IPR046867">
    <property type="entry name" value="AldOxase/xan_DH_MoCoBD2"/>
</dbReference>
<keyword evidence="3" id="KW-1185">Reference proteome</keyword>
<dbReference type="SMART" id="SM01008">
    <property type="entry name" value="Ald_Xan_dh_C"/>
    <property type="match status" value="1"/>
</dbReference>
<dbReference type="InterPro" id="IPR016208">
    <property type="entry name" value="Ald_Oxase/xanthine_DH-like"/>
</dbReference>
<dbReference type="Pfam" id="PF20256">
    <property type="entry name" value="MoCoBD_2"/>
    <property type="match status" value="1"/>
</dbReference>
<reference evidence="2 3" key="1">
    <citation type="submission" date="2011-01" db="EMBL/GenBank/DDBJ databases">
        <title>Whole genome sequence of Caldisericum exile AZM16c01.</title>
        <authorList>
            <person name="Narita-Yamada S."/>
            <person name="Kawakoshi A."/>
            <person name="Nakamura S."/>
            <person name="Sasagawa M."/>
            <person name="Fukada J."/>
            <person name="Sekine M."/>
            <person name="Kato Y."/>
            <person name="Fukai R."/>
            <person name="Sasaki K."/>
            <person name="Hanamaki A."/>
            <person name="Narita H."/>
            <person name="Konno Y."/>
            <person name="Mori K."/>
            <person name="Yamazaki S."/>
            <person name="Suzuki K."/>
            <person name="Fujita N."/>
        </authorList>
    </citation>
    <scope>NUCLEOTIDE SEQUENCE [LARGE SCALE GENOMIC DNA]</scope>
    <source>
        <strain evidence="3">DSM 21853 / NBRC 104410 / AZM16c01</strain>
    </source>
</reference>
<proteinExistence type="predicted"/>
<dbReference type="PROSITE" id="PS00018">
    <property type="entry name" value="EF_HAND_1"/>
    <property type="match status" value="1"/>
</dbReference>
<dbReference type="Gene3D" id="3.90.1170.50">
    <property type="entry name" value="Aldehyde oxidase/xanthine dehydrogenase, a/b hammerhead"/>
    <property type="match status" value="1"/>
</dbReference>
<dbReference type="SUPFAM" id="SSF56003">
    <property type="entry name" value="Molybdenum cofactor-binding domain"/>
    <property type="match status" value="1"/>
</dbReference>
<dbReference type="InterPro" id="IPR008274">
    <property type="entry name" value="AldOxase/xan_DH_MoCoBD1"/>
</dbReference>
<evidence type="ECO:0000259" key="1">
    <source>
        <dbReference type="PROSITE" id="PS50222"/>
    </source>
</evidence>